<reference evidence="1 2" key="1">
    <citation type="submission" date="2014-11" db="EMBL/GenBank/DDBJ databases">
        <authorList>
            <person name="Diene M.Seydina."/>
        </authorList>
    </citation>
    <scope>NUCLEOTIDE SEQUENCE [LARGE SCALE GENOMIC DNA]</scope>
    <source>
        <strain evidence="1 2">Neisseria meningitidis CHUV</strain>
    </source>
</reference>
<sequence length="44" mass="5240">VCWQVFGLRYNTRFHQNFPTGRYPVFEDGRIWVCLGAIPPKLEQ</sequence>
<accession>A0A0H5QB05</accession>
<dbReference type="EMBL" id="CVTF01000136">
    <property type="protein sequence ID" value="CRY98590.1"/>
    <property type="molecule type" value="Genomic_DNA"/>
</dbReference>
<protein>
    <submittedName>
        <fullName evidence="1">Uncharacterized protein</fullName>
    </submittedName>
</protein>
<proteinExistence type="predicted"/>
<evidence type="ECO:0000313" key="2">
    <source>
        <dbReference type="Proteomes" id="UP000182715"/>
    </source>
</evidence>
<feature type="non-terminal residue" evidence="1">
    <location>
        <position position="1"/>
    </location>
</feature>
<dbReference type="AlphaFoldDB" id="A0A0H5QB05"/>
<dbReference type="Proteomes" id="UP000182715">
    <property type="component" value="Unassembled WGS sequence"/>
</dbReference>
<evidence type="ECO:0000313" key="1">
    <source>
        <dbReference type="EMBL" id="CRY98590.1"/>
    </source>
</evidence>
<name>A0A0H5QB05_NEIMI</name>
<organism evidence="1 2">
    <name type="scientific">Neisseria meningitidis serogroup B</name>
    <dbReference type="NCBI Taxonomy" id="491"/>
    <lineage>
        <taxon>Bacteria</taxon>
        <taxon>Pseudomonadati</taxon>
        <taxon>Pseudomonadota</taxon>
        <taxon>Betaproteobacteria</taxon>
        <taxon>Neisseriales</taxon>
        <taxon>Neisseriaceae</taxon>
        <taxon>Neisseria</taxon>
    </lineage>
</organism>